<sequence>MTRKNIQTAEAWDTTASFGWKFQRIMAFVTFVEALELAFETCNRRLLLKDQQLTFVYGDDSAKDVSIEQEEQEEQEEQQIAIKRKKDDNGLRKKKVRRVQNNGKNLVKRKAGYSDKVLLEDSRKIDSLIHAIQNKTTTVLENTNFEHNTLELSMQSVDSIICQYKRMTKKGLVDRYFKHLLACSLWSIFVEYESKSKWRLSQRYFLKVNEVPEARIKVGHETLGLGQKLDVVTKYLGGRFRWLQWKCLLYLSQSLD</sequence>
<gene>
    <name evidence="1" type="ORF">CU098_008753</name>
</gene>
<comment type="caution">
    <text evidence="1">The sequence shown here is derived from an EMBL/GenBank/DDBJ whole genome shotgun (WGS) entry which is preliminary data.</text>
</comment>
<evidence type="ECO:0000313" key="1">
    <source>
        <dbReference type="EMBL" id="RCI02294.1"/>
    </source>
</evidence>
<accession>A0A367KJ92</accession>
<dbReference type="Proteomes" id="UP000253551">
    <property type="component" value="Unassembled WGS sequence"/>
</dbReference>
<reference evidence="1 2" key="1">
    <citation type="journal article" date="2018" name="G3 (Bethesda)">
        <title>Phylogenetic and Phylogenomic Definition of Rhizopus Species.</title>
        <authorList>
            <person name="Gryganskyi A.P."/>
            <person name="Golan J."/>
            <person name="Dolatabadi S."/>
            <person name="Mondo S."/>
            <person name="Robb S."/>
            <person name="Idnurm A."/>
            <person name="Muszewska A."/>
            <person name="Steczkiewicz K."/>
            <person name="Masonjones S."/>
            <person name="Liao H.L."/>
            <person name="Gajdeczka M.T."/>
            <person name="Anike F."/>
            <person name="Vuek A."/>
            <person name="Anishchenko I.M."/>
            <person name="Voigt K."/>
            <person name="de Hoog G.S."/>
            <person name="Smith M.E."/>
            <person name="Heitman J."/>
            <person name="Vilgalys R."/>
            <person name="Stajich J.E."/>
        </authorList>
    </citation>
    <scope>NUCLEOTIDE SEQUENCE [LARGE SCALE GENOMIC DNA]</scope>
    <source>
        <strain evidence="1 2">LSU 92-RS-03</strain>
    </source>
</reference>
<organism evidence="1 2">
    <name type="scientific">Rhizopus stolonifer</name>
    <name type="common">Rhizopus nigricans</name>
    <dbReference type="NCBI Taxonomy" id="4846"/>
    <lineage>
        <taxon>Eukaryota</taxon>
        <taxon>Fungi</taxon>
        <taxon>Fungi incertae sedis</taxon>
        <taxon>Mucoromycota</taxon>
        <taxon>Mucoromycotina</taxon>
        <taxon>Mucoromycetes</taxon>
        <taxon>Mucorales</taxon>
        <taxon>Mucorineae</taxon>
        <taxon>Rhizopodaceae</taxon>
        <taxon>Rhizopus</taxon>
    </lineage>
</organism>
<dbReference type="AlphaFoldDB" id="A0A367KJ92"/>
<name>A0A367KJ92_RHIST</name>
<dbReference type="EMBL" id="PJQM01001454">
    <property type="protein sequence ID" value="RCI02294.1"/>
    <property type="molecule type" value="Genomic_DNA"/>
</dbReference>
<protein>
    <submittedName>
        <fullName evidence="1">Uncharacterized protein</fullName>
    </submittedName>
</protein>
<keyword evidence="2" id="KW-1185">Reference proteome</keyword>
<evidence type="ECO:0000313" key="2">
    <source>
        <dbReference type="Proteomes" id="UP000253551"/>
    </source>
</evidence>
<proteinExistence type="predicted"/>